<dbReference type="EMBL" id="JAENQP010000020">
    <property type="protein sequence ID" value="MBO3360354.1"/>
    <property type="molecule type" value="Genomic_DNA"/>
</dbReference>
<dbReference type="Proteomes" id="UP000668068">
    <property type="component" value="Unassembled WGS sequence"/>
</dbReference>
<sequence length="94" mass="11078">MMINKRLLKIEKILKKKNKGKLFPSFIIKTSDGIFKAKEKMLFLCGDTDFEKIESIENTNLQIYDFSNYKIKDLFFLNRIDGPYPIIHEGDIND</sequence>
<dbReference type="AlphaFoldDB" id="A0AAW9IJN9"/>
<reference evidence="2" key="1">
    <citation type="submission" date="2019-11" db="EMBL/GenBank/DDBJ databases">
        <title>Characterization of Clostridium perfringens isolates from swine manure treated agricultural soils.</title>
        <authorList>
            <person name="Wushke S.T."/>
        </authorList>
    </citation>
    <scope>NUCLEOTIDE SEQUENCE</scope>
    <source>
        <strain evidence="2">V2</strain>
    </source>
</reference>
<evidence type="ECO:0000313" key="3">
    <source>
        <dbReference type="Proteomes" id="UP001292368"/>
    </source>
</evidence>
<evidence type="ECO:0000313" key="2">
    <source>
        <dbReference type="EMBL" id="MDZ5010048.1"/>
    </source>
</evidence>
<evidence type="ECO:0000313" key="1">
    <source>
        <dbReference type="EMBL" id="MBO3360354.1"/>
    </source>
</evidence>
<proteinExistence type="predicted"/>
<dbReference type="Proteomes" id="UP001292368">
    <property type="component" value="Unassembled WGS sequence"/>
</dbReference>
<organism evidence="2 3">
    <name type="scientific">Clostridium perfringens</name>
    <dbReference type="NCBI Taxonomy" id="1502"/>
    <lineage>
        <taxon>Bacteria</taxon>
        <taxon>Bacillati</taxon>
        <taxon>Bacillota</taxon>
        <taxon>Clostridia</taxon>
        <taxon>Eubacteriales</taxon>
        <taxon>Clostridiaceae</taxon>
        <taxon>Clostridium</taxon>
    </lineage>
</organism>
<dbReference type="EMBL" id="WNVM01000018">
    <property type="protein sequence ID" value="MDZ5010048.1"/>
    <property type="molecule type" value="Genomic_DNA"/>
</dbReference>
<accession>A0AAW9IJN9</accession>
<comment type="caution">
    <text evidence="2">The sequence shown here is derived from an EMBL/GenBank/DDBJ whole genome shotgun (WGS) entry which is preliminary data.</text>
</comment>
<gene>
    <name evidence="2" type="ORF">GNF77_14155</name>
    <name evidence="1" type="ORF">JJB47_16545</name>
</gene>
<reference evidence="1" key="2">
    <citation type="submission" date="2020-12" db="EMBL/GenBank/DDBJ databases">
        <title>Comparative genomics of Clostridium perfringens reveals patterns of host-associated phylogenetic clades and virulence factors.</title>
        <authorList>
            <person name="Smith A.H."/>
            <person name="Geier R."/>
        </authorList>
    </citation>
    <scope>NUCLEOTIDE SEQUENCE</scope>
    <source>
        <strain evidence="1">CHD30677R</strain>
    </source>
</reference>
<protein>
    <submittedName>
        <fullName evidence="2">Uncharacterized protein</fullName>
    </submittedName>
</protein>
<dbReference type="RefSeq" id="WP_003479101.1">
    <property type="nucleotide sequence ID" value="NZ_JAENQO010000020.1"/>
</dbReference>
<name>A0AAW9IJN9_CLOPF</name>